<gene>
    <name evidence="7" type="ORF">PSECIP111854_02958</name>
</gene>
<feature type="transmembrane region" description="Helical" evidence="6">
    <location>
        <begin position="112"/>
        <end position="132"/>
    </location>
</feature>
<evidence type="ECO:0000256" key="5">
    <source>
        <dbReference type="ARBA" id="ARBA00023136"/>
    </source>
</evidence>
<dbReference type="PANTHER" id="PTHR30250:SF11">
    <property type="entry name" value="O-ANTIGEN TRANSPORTER-RELATED"/>
    <property type="match status" value="1"/>
</dbReference>
<evidence type="ECO:0008006" key="9">
    <source>
        <dbReference type="Google" id="ProtNLM"/>
    </source>
</evidence>
<dbReference type="PANTHER" id="PTHR30250">
    <property type="entry name" value="PST FAMILY PREDICTED COLANIC ACID TRANSPORTER"/>
    <property type="match status" value="1"/>
</dbReference>
<feature type="transmembrane region" description="Helical" evidence="6">
    <location>
        <begin position="290"/>
        <end position="310"/>
    </location>
</feature>
<comment type="subcellular location">
    <subcellularLocation>
        <location evidence="1">Cell membrane</location>
        <topology evidence="1">Multi-pass membrane protein</topology>
    </subcellularLocation>
</comment>
<dbReference type="EMBL" id="CAMAPC010000012">
    <property type="protein sequence ID" value="CAH9062167.1"/>
    <property type="molecule type" value="Genomic_DNA"/>
</dbReference>
<evidence type="ECO:0000313" key="7">
    <source>
        <dbReference type="EMBL" id="CAH9062167.1"/>
    </source>
</evidence>
<keyword evidence="5 6" id="KW-0472">Membrane</keyword>
<feature type="transmembrane region" description="Helical" evidence="6">
    <location>
        <begin position="409"/>
        <end position="428"/>
    </location>
</feature>
<feature type="transmembrane region" description="Helical" evidence="6">
    <location>
        <begin position="170"/>
        <end position="190"/>
    </location>
</feature>
<evidence type="ECO:0000256" key="4">
    <source>
        <dbReference type="ARBA" id="ARBA00022989"/>
    </source>
</evidence>
<dbReference type="Pfam" id="PF01943">
    <property type="entry name" value="Polysacc_synt"/>
    <property type="match status" value="1"/>
</dbReference>
<feature type="transmembrane region" description="Helical" evidence="6">
    <location>
        <begin position="353"/>
        <end position="371"/>
    </location>
</feature>
<accession>A0A9W4R1F9</accession>
<dbReference type="Proteomes" id="UP001152467">
    <property type="component" value="Unassembled WGS sequence"/>
</dbReference>
<evidence type="ECO:0000313" key="8">
    <source>
        <dbReference type="Proteomes" id="UP001152467"/>
    </source>
</evidence>
<feature type="transmembrane region" description="Helical" evidence="6">
    <location>
        <begin position="39"/>
        <end position="59"/>
    </location>
</feature>
<name>A0A9W4R1F9_9GAMM</name>
<feature type="transmembrane region" description="Helical" evidence="6">
    <location>
        <begin position="80"/>
        <end position="106"/>
    </location>
</feature>
<keyword evidence="4 6" id="KW-1133">Transmembrane helix</keyword>
<evidence type="ECO:0000256" key="1">
    <source>
        <dbReference type="ARBA" id="ARBA00004651"/>
    </source>
</evidence>
<dbReference type="InterPro" id="IPR002797">
    <property type="entry name" value="Polysacc_synth"/>
</dbReference>
<feature type="transmembrane region" description="Helical" evidence="6">
    <location>
        <begin position="316"/>
        <end position="333"/>
    </location>
</feature>
<dbReference type="RefSeq" id="WP_261626720.1">
    <property type="nucleotide sequence ID" value="NZ_CAMAPC010000012.1"/>
</dbReference>
<evidence type="ECO:0000256" key="2">
    <source>
        <dbReference type="ARBA" id="ARBA00022475"/>
    </source>
</evidence>
<keyword evidence="3 6" id="KW-0812">Transmembrane</keyword>
<feature type="transmembrane region" description="Helical" evidence="6">
    <location>
        <begin position="246"/>
        <end position="269"/>
    </location>
</feature>
<sequence length="472" mass="52740">MSGLKQIAYYGMSVLVLKGLGFLMMPVMTRLLTQSQYGYLNFLVTACAACSLILSLGLPELLFRSKSASSIKQQSLLRDCLLISLLSSLALAVVALCLMDDIMLLLPAQVKAIDLYLLVINLMCSAMLAVPYSYWRIQGKAKQYCTVTTSHGLIQCALTLAFLYQGLSVTGVMLSGALASALVLVVALLKTRAALFVSFSSYPRQISRSDIYFLVSIIFSAVCLYACNGAENWFIVANTNTQTLAIYFVAAQFALMTSFAFEPVRMWWFAKRFQKLANNKALYAYETLRCLHIGILISMIMLIFCQQLIVLLLPSVYAQSAQWVTFLILVVVLRHHADLLNIGCYMKRCAQSVLIINAVSAIVMLGMMYWLVPIYSVKGAVFCLLLVQGIRAVAFYQTSQALEYVPYKLSNMLVAWLFIIVLVGLGFLNSEFIIVKRLGVLALYVGFLTRCYFKECINIVERARYALEHRYA</sequence>
<dbReference type="InterPro" id="IPR050833">
    <property type="entry name" value="Poly_Biosynth_Transport"/>
</dbReference>
<dbReference type="AlphaFoldDB" id="A0A9W4R1F9"/>
<evidence type="ECO:0000256" key="3">
    <source>
        <dbReference type="ARBA" id="ARBA00022692"/>
    </source>
</evidence>
<reference evidence="7" key="1">
    <citation type="submission" date="2022-07" db="EMBL/GenBank/DDBJ databases">
        <authorList>
            <person name="Criscuolo A."/>
        </authorList>
    </citation>
    <scope>NUCLEOTIDE SEQUENCE</scope>
    <source>
        <strain evidence="7">CIP111854</strain>
    </source>
</reference>
<feature type="transmembrane region" description="Helical" evidence="6">
    <location>
        <begin position="144"/>
        <end position="164"/>
    </location>
</feature>
<protein>
    <recommendedName>
        <fullName evidence="9">Oligosaccharide translocase</fullName>
    </recommendedName>
</protein>
<evidence type="ECO:0000256" key="6">
    <source>
        <dbReference type="SAM" id="Phobius"/>
    </source>
</evidence>
<comment type="caution">
    <text evidence="7">The sequence shown here is derived from an EMBL/GenBank/DDBJ whole genome shotgun (WGS) entry which is preliminary data.</text>
</comment>
<feature type="transmembrane region" description="Helical" evidence="6">
    <location>
        <begin position="7"/>
        <end position="27"/>
    </location>
</feature>
<organism evidence="7 8">
    <name type="scientific">Pseudoalteromonas holothuriae</name>
    <dbReference type="NCBI Taxonomy" id="2963714"/>
    <lineage>
        <taxon>Bacteria</taxon>
        <taxon>Pseudomonadati</taxon>
        <taxon>Pseudomonadota</taxon>
        <taxon>Gammaproteobacteria</taxon>
        <taxon>Alteromonadales</taxon>
        <taxon>Pseudoalteromonadaceae</taxon>
        <taxon>Pseudoalteromonas</taxon>
    </lineage>
</organism>
<dbReference type="GO" id="GO:0005886">
    <property type="term" value="C:plasma membrane"/>
    <property type="evidence" value="ECO:0007669"/>
    <property type="project" value="UniProtKB-SubCell"/>
</dbReference>
<keyword evidence="2" id="KW-1003">Cell membrane</keyword>
<keyword evidence="8" id="KW-1185">Reference proteome</keyword>
<feature type="transmembrane region" description="Helical" evidence="6">
    <location>
        <begin position="211"/>
        <end position="234"/>
    </location>
</feature>
<proteinExistence type="predicted"/>